<protein>
    <submittedName>
        <fullName evidence="1">Uncharacterized protein</fullName>
    </submittedName>
</protein>
<accession>A0ABZ2KYW0</accession>
<organism evidence="1 2">
    <name type="scientific">Pendulispora rubella</name>
    <dbReference type="NCBI Taxonomy" id="2741070"/>
    <lineage>
        <taxon>Bacteria</taxon>
        <taxon>Pseudomonadati</taxon>
        <taxon>Myxococcota</taxon>
        <taxon>Myxococcia</taxon>
        <taxon>Myxococcales</taxon>
        <taxon>Sorangiineae</taxon>
        <taxon>Pendulisporaceae</taxon>
        <taxon>Pendulispora</taxon>
    </lineage>
</organism>
<dbReference type="EMBL" id="CP089983">
    <property type="protein sequence ID" value="WXB03755.1"/>
    <property type="molecule type" value="Genomic_DNA"/>
</dbReference>
<proteinExistence type="predicted"/>
<sequence length="53" mass="6010">MNHEDRAQHPGYELDDDYPLFDVSTDDLTIADSDTFGFLHLSDFADPLPDDLP</sequence>
<evidence type="ECO:0000313" key="2">
    <source>
        <dbReference type="Proteomes" id="UP001374803"/>
    </source>
</evidence>
<dbReference type="Proteomes" id="UP001374803">
    <property type="component" value="Chromosome"/>
</dbReference>
<reference evidence="1" key="1">
    <citation type="submission" date="2021-12" db="EMBL/GenBank/DDBJ databases">
        <title>Discovery of the Pendulisporaceae a myxobacterial family with distinct sporulation behavior and unique specialized metabolism.</title>
        <authorList>
            <person name="Garcia R."/>
            <person name="Popoff A."/>
            <person name="Bader C.D."/>
            <person name="Loehr J."/>
            <person name="Walesch S."/>
            <person name="Walt C."/>
            <person name="Boldt J."/>
            <person name="Bunk B."/>
            <person name="Haeckl F.J.F.P.J."/>
            <person name="Gunesch A.P."/>
            <person name="Birkelbach J."/>
            <person name="Nuebel U."/>
            <person name="Pietschmann T."/>
            <person name="Bach T."/>
            <person name="Mueller R."/>
        </authorList>
    </citation>
    <scope>NUCLEOTIDE SEQUENCE</scope>
    <source>
        <strain evidence="1">MSr11367</strain>
    </source>
</reference>
<gene>
    <name evidence="1" type="ORF">LVJ94_43480</name>
</gene>
<evidence type="ECO:0000313" key="1">
    <source>
        <dbReference type="EMBL" id="WXB03755.1"/>
    </source>
</evidence>
<dbReference type="RefSeq" id="WP_394833390.1">
    <property type="nucleotide sequence ID" value="NZ_CP089929.1"/>
</dbReference>
<keyword evidence="2" id="KW-1185">Reference proteome</keyword>
<name>A0ABZ2KYW0_9BACT</name>